<reference evidence="2 3" key="1">
    <citation type="submission" date="2023-09" db="EMBL/GenBank/DDBJ databases">
        <authorList>
            <person name="Wang M."/>
        </authorList>
    </citation>
    <scope>NUCLEOTIDE SEQUENCE [LARGE SCALE GENOMIC DNA]</scope>
    <source>
        <strain evidence="2">GT-2023</strain>
        <tissue evidence="2">Liver</tissue>
    </source>
</reference>
<dbReference type="Proteomes" id="UP001558613">
    <property type="component" value="Unassembled WGS sequence"/>
</dbReference>
<comment type="caution">
    <text evidence="2">The sequence shown here is derived from an EMBL/GenBank/DDBJ whole genome shotgun (WGS) entry which is preliminary data.</text>
</comment>
<accession>A0ABR3LM12</accession>
<evidence type="ECO:0000313" key="2">
    <source>
        <dbReference type="EMBL" id="KAL1252657.1"/>
    </source>
</evidence>
<protein>
    <submittedName>
        <fullName evidence="2">Uncharacterized protein</fullName>
    </submittedName>
</protein>
<proteinExistence type="predicted"/>
<organism evidence="2 3">
    <name type="scientific">Cirrhinus molitorella</name>
    <name type="common">mud carp</name>
    <dbReference type="NCBI Taxonomy" id="172907"/>
    <lineage>
        <taxon>Eukaryota</taxon>
        <taxon>Metazoa</taxon>
        <taxon>Chordata</taxon>
        <taxon>Craniata</taxon>
        <taxon>Vertebrata</taxon>
        <taxon>Euteleostomi</taxon>
        <taxon>Actinopterygii</taxon>
        <taxon>Neopterygii</taxon>
        <taxon>Teleostei</taxon>
        <taxon>Ostariophysi</taxon>
        <taxon>Cypriniformes</taxon>
        <taxon>Cyprinidae</taxon>
        <taxon>Labeoninae</taxon>
        <taxon>Labeonini</taxon>
        <taxon>Cirrhinus</taxon>
    </lineage>
</organism>
<name>A0ABR3LM12_9TELE</name>
<gene>
    <name evidence="2" type="ORF">QQF64_017350</name>
</gene>
<dbReference type="EMBL" id="JAYMGO010000021">
    <property type="protein sequence ID" value="KAL1252657.1"/>
    <property type="molecule type" value="Genomic_DNA"/>
</dbReference>
<evidence type="ECO:0000256" key="1">
    <source>
        <dbReference type="SAM" id="MobiDB-lite"/>
    </source>
</evidence>
<evidence type="ECO:0000313" key="3">
    <source>
        <dbReference type="Proteomes" id="UP001558613"/>
    </source>
</evidence>
<keyword evidence="3" id="KW-1185">Reference proteome</keyword>
<sequence>MLPFAVVEFLDSRTVAIIPRNWFTGPEEEECYWPPSSTANTDRYVREGRNPQDDWLKFHVRVLGKAADYPAARTKLRKAEVTSDLQTDPEPEGAKRKRKRKIIDTDSSDTCPEMYAPQPPKKPSVKGAWEQANSYPTSSKQTTTSYFCLKQNPLLKRVSKKDVETALGKWFVNARDRDGNRALRAQRDLERRRETEWLEHAQE</sequence>
<feature type="region of interest" description="Disordered" evidence="1">
    <location>
        <begin position="80"/>
        <end position="128"/>
    </location>
</feature>